<dbReference type="InterPro" id="IPR013096">
    <property type="entry name" value="Cupin_2"/>
</dbReference>
<gene>
    <name evidence="2" type="ORF">KCH_63210</name>
</gene>
<dbReference type="HOGENOM" id="CLU_131430_2_0_11"/>
<proteinExistence type="predicted"/>
<dbReference type="PATRIC" id="fig|1348663.4.peg.6115"/>
<dbReference type="AlphaFoldDB" id="A0A066YL37"/>
<name>A0A066YL37_9ACTN</name>
<sequence length="102" mass="10428">MPPIDLTETADALPEAWSSLPLGLPGPTALKVLRMDGRPLPPERHDAAEALLVLDGVLRLLVDGVPVELRAGQLFVVGAGVEHAVAPGSTGTLVLVEPAAAA</sequence>
<dbReference type="eggNOG" id="COG0662">
    <property type="taxonomic scope" value="Bacteria"/>
</dbReference>
<reference evidence="2 3" key="1">
    <citation type="submission" date="2014-05" db="EMBL/GenBank/DDBJ databases">
        <title>Draft Genome Sequence of Kitasatospora cheerisanensis KCTC 2395.</title>
        <authorList>
            <person name="Nam D.H."/>
        </authorList>
    </citation>
    <scope>NUCLEOTIDE SEQUENCE [LARGE SCALE GENOMIC DNA]</scope>
    <source>
        <strain evidence="2 3">KCTC 2395</strain>
    </source>
</reference>
<evidence type="ECO:0000313" key="3">
    <source>
        <dbReference type="Proteomes" id="UP000027178"/>
    </source>
</evidence>
<dbReference type="Pfam" id="PF07883">
    <property type="entry name" value="Cupin_2"/>
    <property type="match status" value="1"/>
</dbReference>
<dbReference type="Gene3D" id="2.60.120.10">
    <property type="entry name" value="Jelly Rolls"/>
    <property type="match status" value="1"/>
</dbReference>
<keyword evidence="3" id="KW-1185">Reference proteome</keyword>
<dbReference type="RefSeq" id="WP_035868042.1">
    <property type="nucleotide sequence ID" value="NZ_KK853997.1"/>
</dbReference>
<evidence type="ECO:0000259" key="1">
    <source>
        <dbReference type="Pfam" id="PF07883"/>
    </source>
</evidence>
<dbReference type="Proteomes" id="UP000027178">
    <property type="component" value="Unassembled WGS sequence"/>
</dbReference>
<organism evidence="2 3">
    <name type="scientific">Kitasatospora cheerisanensis KCTC 2395</name>
    <dbReference type="NCBI Taxonomy" id="1348663"/>
    <lineage>
        <taxon>Bacteria</taxon>
        <taxon>Bacillati</taxon>
        <taxon>Actinomycetota</taxon>
        <taxon>Actinomycetes</taxon>
        <taxon>Kitasatosporales</taxon>
        <taxon>Streptomycetaceae</taxon>
        <taxon>Kitasatospora</taxon>
    </lineage>
</organism>
<dbReference type="OrthoDB" id="9794183at2"/>
<evidence type="ECO:0000313" key="2">
    <source>
        <dbReference type="EMBL" id="KDN81882.1"/>
    </source>
</evidence>
<dbReference type="InterPro" id="IPR014710">
    <property type="entry name" value="RmlC-like_jellyroll"/>
</dbReference>
<dbReference type="SUPFAM" id="SSF51182">
    <property type="entry name" value="RmlC-like cupins"/>
    <property type="match status" value="1"/>
</dbReference>
<dbReference type="InterPro" id="IPR011051">
    <property type="entry name" value="RmlC_Cupin_sf"/>
</dbReference>
<comment type="caution">
    <text evidence="2">The sequence shown here is derived from an EMBL/GenBank/DDBJ whole genome shotgun (WGS) entry which is preliminary data.</text>
</comment>
<protein>
    <recommendedName>
        <fullName evidence="1">Cupin type-2 domain-containing protein</fullName>
    </recommendedName>
</protein>
<feature type="domain" description="Cupin type-2" evidence="1">
    <location>
        <begin position="40"/>
        <end position="95"/>
    </location>
</feature>
<dbReference type="EMBL" id="JNBY01000128">
    <property type="protein sequence ID" value="KDN81882.1"/>
    <property type="molecule type" value="Genomic_DNA"/>
</dbReference>
<accession>A0A066YL37</accession>